<evidence type="ECO:0000256" key="2">
    <source>
        <dbReference type="ARBA" id="ARBA00022729"/>
    </source>
</evidence>
<proteinExistence type="predicted"/>
<dbReference type="InterPro" id="IPR050490">
    <property type="entry name" value="Bact_solute-bd_prot1"/>
</dbReference>
<dbReference type="RefSeq" id="WP_282704574.1">
    <property type="nucleotide sequence ID" value="NZ_JAAGKO020000017.1"/>
</dbReference>
<keyword evidence="1" id="KW-1003">Cell membrane</keyword>
<accession>A0ABT6VZ68</accession>
<evidence type="ECO:0000256" key="4">
    <source>
        <dbReference type="ARBA" id="ARBA00023139"/>
    </source>
</evidence>
<dbReference type="PANTHER" id="PTHR43649">
    <property type="entry name" value="ARABINOSE-BINDING PROTEIN-RELATED"/>
    <property type="match status" value="1"/>
</dbReference>
<sequence length="446" mass="46652">MTARGTGTGRRRMTGIVVVSALSAGLLAGCGSHSGSSADSTGPLKVWVRGSGDSLKAYDKIFAAFTAKTGIKVQPYMTLTDFETKLSASASAHSLPDMVIDNASQLGDFESQGIIQKVDASSVPGLSALSPQALSSVKDPKGATYAIPFSAQANVLLVRKDWLAKLHLSPPKTWADVERVAKAFTRDDPDADGKNDTYGIDVPGTTANGYISWWWSSLLWQAGGDYVKSDGGGKYTATLDSPQAISAAQEFEKLACTDKVVQPGMLNDDTTAGNKAFQTGLTGMYLTGPYAFATMDASPVKGKYVAVAPPAGPGGSQTLAEGTSMYLMQGAKTDEAEKLAGFMITPTTQQLGMTAVPTATVVRLPVTPGLNAATAHSDDPRWGLAATVYQKDGHYEYDSLPNWTALRQLTSDDLNGMIAQCAPPAAAMKKLNSQFQAALAAQGVAG</sequence>
<dbReference type="InterPro" id="IPR006059">
    <property type="entry name" value="SBP"/>
</dbReference>
<evidence type="ECO:0000256" key="1">
    <source>
        <dbReference type="ARBA" id="ARBA00022475"/>
    </source>
</evidence>
<dbReference type="PANTHER" id="PTHR43649:SF33">
    <property type="entry name" value="POLYGALACTURONAN_RHAMNOGALACTURONAN-BINDING PROTEIN YTCQ"/>
    <property type="match status" value="1"/>
</dbReference>
<dbReference type="PROSITE" id="PS51257">
    <property type="entry name" value="PROKAR_LIPOPROTEIN"/>
    <property type="match status" value="1"/>
</dbReference>
<evidence type="ECO:0000313" key="6">
    <source>
        <dbReference type="EMBL" id="MDI5963793.1"/>
    </source>
</evidence>
<evidence type="ECO:0000313" key="7">
    <source>
        <dbReference type="Proteomes" id="UP001156398"/>
    </source>
</evidence>
<dbReference type="Gene3D" id="3.40.190.10">
    <property type="entry name" value="Periplasmic binding protein-like II"/>
    <property type="match status" value="1"/>
</dbReference>
<keyword evidence="5" id="KW-0449">Lipoprotein</keyword>
<comment type="caution">
    <text evidence="6">The sequence shown here is derived from an EMBL/GenBank/DDBJ whole genome shotgun (WGS) entry which is preliminary data.</text>
</comment>
<keyword evidence="3" id="KW-0472">Membrane</keyword>
<dbReference type="CDD" id="cd13585">
    <property type="entry name" value="PBP2_TMBP_like"/>
    <property type="match status" value="1"/>
</dbReference>
<dbReference type="Proteomes" id="UP001156398">
    <property type="component" value="Unassembled WGS sequence"/>
</dbReference>
<dbReference type="EMBL" id="JAAGKO020000017">
    <property type="protein sequence ID" value="MDI5963793.1"/>
    <property type="molecule type" value="Genomic_DNA"/>
</dbReference>
<gene>
    <name evidence="6" type="ORF">POF43_013885</name>
</gene>
<evidence type="ECO:0000256" key="3">
    <source>
        <dbReference type="ARBA" id="ARBA00023136"/>
    </source>
</evidence>
<dbReference type="Pfam" id="PF01547">
    <property type="entry name" value="SBP_bac_1"/>
    <property type="match status" value="1"/>
</dbReference>
<dbReference type="SUPFAM" id="SSF53850">
    <property type="entry name" value="Periplasmic binding protein-like II"/>
    <property type="match status" value="1"/>
</dbReference>
<protein>
    <submittedName>
        <fullName evidence="6">Sugar ABC transporter substrate-binding protein</fullName>
    </submittedName>
</protein>
<reference evidence="6 7" key="1">
    <citation type="submission" date="2023-05" db="EMBL/GenBank/DDBJ databases">
        <title>Streptantibioticus silvisoli sp. nov., acidotolerant actinomycetes 1 from pine litter.</title>
        <authorList>
            <person name="Swiecimska M."/>
            <person name="Golinska P."/>
            <person name="Sangal V."/>
            <person name="Wachnowicz B."/>
            <person name="Goodfellow M."/>
        </authorList>
    </citation>
    <scope>NUCLEOTIDE SEQUENCE [LARGE SCALE GENOMIC DNA]</scope>
    <source>
        <strain evidence="6 7">SL54</strain>
    </source>
</reference>
<evidence type="ECO:0000256" key="5">
    <source>
        <dbReference type="ARBA" id="ARBA00023288"/>
    </source>
</evidence>
<keyword evidence="4" id="KW-0564">Palmitate</keyword>
<name>A0ABT6VZ68_9ACTN</name>
<keyword evidence="2" id="KW-0732">Signal</keyword>
<keyword evidence="7" id="KW-1185">Reference proteome</keyword>
<organism evidence="6 7">
    <name type="scientific">Streptantibioticus silvisoli</name>
    <dbReference type="NCBI Taxonomy" id="2705255"/>
    <lineage>
        <taxon>Bacteria</taxon>
        <taxon>Bacillati</taxon>
        <taxon>Actinomycetota</taxon>
        <taxon>Actinomycetes</taxon>
        <taxon>Kitasatosporales</taxon>
        <taxon>Streptomycetaceae</taxon>
        <taxon>Streptantibioticus</taxon>
    </lineage>
</organism>